<keyword evidence="3" id="KW-1185">Reference proteome</keyword>
<proteinExistence type="predicted"/>
<dbReference type="PANTHER" id="PTHR38788">
    <property type="entry name" value="CLR5 DOMAIN-CONTAINING PROTEIN"/>
    <property type="match status" value="1"/>
</dbReference>
<gene>
    <name evidence="2" type="ORF">MFIFM68171_02940</name>
</gene>
<feature type="domain" description="Clr5" evidence="1">
    <location>
        <begin position="4"/>
        <end position="55"/>
    </location>
</feature>
<dbReference type="Pfam" id="PF14420">
    <property type="entry name" value="Clr5"/>
    <property type="match status" value="1"/>
</dbReference>
<name>A0ABQ0G4Q7_9PEZI</name>
<dbReference type="EMBL" id="BAAFSV010000002">
    <property type="protein sequence ID" value="GAB1312730.1"/>
    <property type="molecule type" value="Genomic_DNA"/>
</dbReference>
<reference evidence="2 3" key="1">
    <citation type="submission" date="2024-09" db="EMBL/GenBank/DDBJ databases">
        <title>Itraconazole resistance in Madurella fahalii resulting from another homologue of gene encoding cytochrome P450 14-alpha sterol demethylase (CYP51).</title>
        <authorList>
            <person name="Yoshioka I."/>
            <person name="Fahal A.H."/>
            <person name="Kaneko S."/>
            <person name="Yaguchi T."/>
        </authorList>
    </citation>
    <scope>NUCLEOTIDE SEQUENCE [LARGE SCALE GENOMIC DNA]</scope>
    <source>
        <strain evidence="2 3">IFM 68171</strain>
    </source>
</reference>
<dbReference type="PANTHER" id="PTHR38788:SF3">
    <property type="entry name" value="CLR5 DOMAIN-CONTAINING PROTEIN"/>
    <property type="match status" value="1"/>
</dbReference>
<comment type="caution">
    <text evidence="2">The sequence shown here is derived from an EMBL/GenBank/DDBJ whole genome shotgun (WGS) entry which is preliminary data.</text>
</comment>
<dbReference type="GeneID" id="98173685"/>
<sequence>MKTIDWDAHRAEIERLYIIEKRTVQDIIGIMQATHGFVASKATYERKLKGWNIKKYKMGFRKWIQVERKMGQITKDKQREIYYEGVRIPPDKVRREISRYGTKGLTLREKYSIVTGKGKFLTCLPYHSDESN</sequence>
<accession>A0ABQ0G4Q7</accession>
<dbReference type="RefSeq" id="XP_070914463.1">
    <property type="nucleotide sequence ID" value="XM_071058362.1"/>
</dbReference>
<dbReference type="Proteomes" id="UP001628179">
    <property type="component" value="Unassembled WGS sequence"/>
</dbReference>
<evidence type="ECO:0000313" key="2">
    <source>
        <dbReference type="EMBL" id="GAB1312730.1"/>
    </source>
</evidence>
<evidence type="ECO:0000259" key="1">
    <source>
        <dbReference type="Pfam" id="PF14420"/>
    </source>
</evidence>
<protein>
    <recommendedName>
        <fullName evidence="1">Clr5 domain-containing protein</fullName>
    </recommendedName>
</protein>
<dbReference type="InterPro" id="IPR025676">
    <property type="entry name" value="Clr5_dom"/>
</dbReference>
<organism evidence="2 3">
    <name type="scientific">Madurella fahalii</name>
    <dbReference type="NCBI Taxonomy" id="1157608"/>
    <lineage>
        <taxon>Eukaryota</taxon>
        <taxon>Fungi</taxon>
        <taxon>Dikarya</taxon>
        <taxon>Ascomycota</taxon>
        <taxon>Pezizomycotina</taxon>
        <taxon>Sordariomycetes</taxon>
        <taxon>Sordariomycetidae</taxon>
        <taxon>Sordariales</taxon>
        <taxon>Sordariales incertae sedis</taxon>
        <taxon>Madurella</taxon>
    </lineage>
</organism>
<evidence type="ECO:0000313" key="3">
    <source>
        <dbReference type="Proteomes" id="UP001628179"/>
    </source>
</evidence>